<keyword evidence="3" id="KW-1185">Reference proteome</keyword>
<evidence type="ECO:0000256" key="1">
    <source>
        <dbReference type="SAM" id="MobiDB-lite"/>
    </source>
</evidence>
<evidence type="ECO:0000313" key="2">
    <source>
        <dbReference type="EMBL" id="OSX75263.1"/>
    </source>
</evidence>
<organism evidence="2 3">
    <name type="scientific">Porphyra umbilicalis</name>
    <name type="common">Purple laver</name>
    <name type="synonym">Red alga</name>
    <dbReference type="NCBI Taxonomy" id="2786"/>
    <lineage>
        <taxon>Eukaryota</taxon>
        <taxon>Rhodophyta</taxon>
        <taxon>Bangiophyceae</taxon>
        <taxon>Bangiales</taxon>
        <taxon>Bangiaceae</taxon>
        <taxon>Porphyra</taxon>
    </lineage>
</organism>
<evidence type="ECO:0000313" key="3">
    <source>
        <dbReference type="Proteomes" id="UP000218209"/>
    </source>
</evidence>
<feature type="region of interest" description="Disordered" evidence="1">
    <location>
        <begin position="1"/>
        <end position="39"/>
    </location>
</feature>
<accession>A0A1X6P3Q1</accession>
<feature type="compositionally biased region" description="Gly residues" evidence="1">
    <location>
        <begin position="105"/>
        <end position="117"/>
    </location>
</feature>
<protein>
    <submittedName>
        <fullName evidence="2">Uncharacterized protein</fullName>
    </submittedName>
</protein>
<dbReference type="EMBL" id="KV918910">
    <property type="protein sequence ID" value="OSX75263.1"/>
    <property type="molecule type" value="Genomic_DNA"/>
</dbReference>
<feature type="region of interest" description="Disordered" evidence="1">
    <location>
        <begin position="91"/>
        <end position="136"/>
    </location>
</feature>
<gene>
    <name evidence="2" type="ORF">BU14_0244s0024</name>
</gene>
<proteinExistence type="predicted"/>
<sequence length="531" mass="52750">MQRGGATARGVPFVDLTGGPPPARGRVAKAPRPGGNGGRAAAGAAAAAAAAAAAVGVAGTLPPRTGAPSACSTTRGGGGAVWGGGGGGAGGGATHLFDGGDGDGDGGGPADGGGGQPPGAAAGAPPGGGPPPLTGAGAAAARAAAVAAEELRGVLWGRGGCGRDGARPPPADGLATTTPGALWAAAEDRGDGEGGLDYSLPPLDERCSFFGVLWSAIAPYATGGTDGRSALFLAHPTTGDAPTQVYRFHALDVAALPALAVGDVVAVVHATVVGVSRLKQDPRDPQRARKVLRVDLGKPGPMTEGTLLRWAGPGIGGARGGGGGPALEDVEAPEVFGPALRRALSAADRAQVRRLRTWSAAFIARHAFTRPYEWRALVFDHPTYLKVGRVLRVRSEEPLRVEVWDGVGVPPPDGVDANAYGVPPSARTVLAASDAWVAAAGAAWAARADAGTSPTAGGRPLWFLLRWAPGTVAVGPDGRVERVVALDVSRSTPTLLWLPDHARDLRDAAVARGGIAALPVGPWASGNAQLP</sequence>
<dbReference type="AlphaFoldDB" id="A0A1X6P3Q1"/>
<name>A0A1X6P3Q1_PORUM</name>
<reference evidence="2 3" key="1">
    <citation type="submission" date="2017-03" db="EMBL/GenBank/DDBJ databases">
        <title>WGS assembly of Porphyra umbilicalis.</title>
        <authorList>
            <person name="Brawley S.H."/>
            <person name="Blouin N.A."/>
            <person name="Ficko-Blean E."/>
            <person name="Wheeler G.L."/>
            <person name="Lohr M."/>
            <person name="Goodson H.V."/>
            <person name="Jenkins J.W."/>
            <person name="Blaby-Haas C.E."/>
            <person name="Helliwell K.E."/>
            <person name="Chan C."/>
            <person name="Marriage T."/>
            <person name="Bhattacharya D."/>
            <person name="Klein A.S."/>
            <person name="Badis Y."/>
            <person name="Brodie J."/>
            <person name="Cao Y."/>
            <person name="Collen J."/>
            <person name="Dittami S.M."/>
            <person name="Gachon C.M."/>
            <person name="Green B.R."/>
            <person name="Karpowicz S."/>
            <person name="Kim J.W."/>
            <person name="Kudahl U."/>
            <person name="Lin S."/>
            <person name="Michel G."/>
            <person name="Mittag M."/>
            <person name="Olson B.J."/>
            <person name="Pangilinan J."/>
            <person name="Peng Y."/>
            <person name="Qiu H."/>
            <person name="Shu S."/>
            <person name="Singer J.T."/>
            <person name="Smith A.G."/>
            <person name="Sprecher B.N."/>
            <person name="Wagner V."/>
            <person name="Wang W."/>
            <person name="Wang Z.-Y."/>
            <person name="Yan J."/>
            <person name="Yarish C."/>
            <person name="Zoeuner-Riek S."/>
            <person name="Zhuang Y."/>
            <person name="Zou Y."/>
            <person name="Lindquist E.A."/>
            <person name="Grimwood J."/>
            <person name="Barry K."/>
            <person name="Rokhsar D.S."/>
            <person name="Schmutz J."/>
            <person name="Stiller J.W."/>
            <person name="Grossman A.R."/>
            <person name="Prochnik S.E."/>
        </authorList>
    </citation>
    <scope>NUCLEOTIDE SEQUENCE [LARGE SCALE GENOMIC DNA]</scope>
    <source>
        <strain evidence="2">4086291</strain>
    </source>
</reference>
<dbReference type="Proteomes" id="UP000218209">
    <property type="component" value="Unassembled WGS sequence"/>
</dbReference>